<evidence type="ECO:0000256" key="1">
    <source>
        <dbReference type="ARBA" id="ARBA00010641"/>
    </source>
</evidence>
<evidence type="ECO:0000256" key="4">
    <source>
        <dbReference type="ARBA" id="ARBA00023163"/>
    </source>
</evidence>
<dbReference type="SUPFAM" id="SSF88946">
    <property type="entry name" value="Sigma2 domain of RNA polymerase sigma factors"/>
    <property type="match status" value="1"/>
</dbReference>
<dbReference type="Pfam" id="PF04542">
    <property type="entry name" value="Sigma70_r2"/>
    <property type="match status" value="1"/>
</dbReference>
<dbReference type="PANTHER" id="PTHR43133:SF46">
    <property type="entry name" value="RNA POLYMERASE SIGMA-70 FACTOR ECF SUBFAMILY"/>
    <property type="match status" value="1"/>
</dbReference>
<name>A0ABS3CGS4_9BACT</name>
<organism evidence="7 8">
    <name type="scientific">Algoriphagus pacificus</name>
    <dbReference type="NCBI Taxonomy" id="2811234"/>
    <lineage>
        <taxon>Bacteria</taxon>
        <taxon>Pseudomonadati</taxon>
        <taxon>Bacteroidota</taxon>
        <taxon>Cytophagia</taxon>
        <taxon>Cytophagales</taxon>
        <taxon>Cyclobacteriaceae</taxon>
        <taxon>Algoriphagus</taxon>
    </lineage>
</organism>
<evidence type="ECO:0000313" key="7">
    <source>
        <dbReference type="EMBL" id="MBN7816288.1"/>
    </source>
</evidence>
<keyword evidence="2" id="KW-0805">Transcription regulation</keyword>
<dbReference type="InterPro" id="IPR013324">
    <property type="entry name" value="RNA_pol_sigma_r3/r4-like"/>
</dbReference>
<comment type="similarity">
    <text evidence="1">Belongs to the sigma-70 factor family. ECF subfamily.</text>
</comment>
<evidence type="ECO:0000259" key="6">
    <source>
        <dbReference type="Pfam" id="PF08281"/>
    </source>
</evidence>
<dbReference type="InterPro" id="IPR013325">
    <property type="entry name" value="RNA_pol_sigma_r2"/>
</dbReference>
<evidence type="ECO:0000256" key="3">
    <source>
        <dbReference type="ARBA" id="ARBA00023082"/>
    </source>
</evidence>
<protein>
    <submittedName>
        <fullName evidence="7">Sigma-70 family RNA polymerase sigma factor</fullName>
    </submittedName>
</protein>
<gene>
    <name evidence="7" type="ORF">J0A69_12640</name>
</gene>
<dbReference type="EMBL" id="JAFKCU010000003">
    <property type="protein sequence ID" value="MBN7816288.1"/>
    <property type="molecule type" value="Genomic_DNA"/>
</dbReference>
<dbReference type="Gene3D" id="1.10.1740.10">
    <property type="match status" value="1"/>
</dbReference>
<keyword evidence="4" id="KW-0804">Transcription</keyword>
<dbReference type="SUPFAM" id="SSF88659">
    <property type="entry name" value="Sigma3 and sigma4 domains of RNA polymerase sigma factors"/>
    <property type="match status" value="1"/>
</dbReference>
<dbReference type="InterPro" id="IPR036388">
    <property type="entry name" value="WH-like_DNA-bd_sf"/>
</dbReference>
<keyword evidence="3" id="KW-0731">Sigma factor</keyword>
<dbReference type="Pfam" id="PF08281">
    <property type="entry name" value="Sigma70_r4_2"/>
    <property type="match status" value="1"/>
</dbReference>
<dbReference type="InterPro" id="IPR014284">
    <property type="entry name" value="RNA_pol_sigma-70_dom"/>
</dbReference>
<evidence type="ECO:0000256" key="2">
    <source>
        <dbReference type="ARBA" id="ARBA00023015"/>
    </source>
</evidence>
<comment type="caution">
    <text evidence="7">The sequence shown here is derived from an EMBL/GenBank/DDBJ whole genome shotgun (WGS) entry which is preliminary data.</text>
</comment>
<feature type="domain" description="RNA polymerase sigma-70 region 2" evidence="5">
    <location>
        <begin position="46"/>
        <end position="112"/>
    </location>
</feature>
<evidence type="ECO:0000313" key="8">
    <source>
        <dbReference type="Proteomes" id="UP000664480"/>
    </source>
</evidence>
<keyword evidence="8" id="KW-1185">Reference proteome</keyword>
<dbReference type="NCBIfam" id="TIGR02937">
    <property type="entry name" value="sigma70-ECF"/>
    <property type="match status" value="1"/>
</dbReference>
<dbReference type="InterPro" id="IPR013249">
    <property type="entry name" value="RNA_pol_sigma70_r4_t2"/>
</dbReference>
<feature type="domain" description="RNA polymerase sigma factor 70 region 4 type 2" evidence="6">
    <location>
        <begin position="149"/>
        <end position="183"/>
    </location>
</feature>
<evidence type="ECO:0000259" key="5">
    <source>
        <dbReference type="Pfam" id="PF04542"/>
    </source>
</evidence>
<dbReference type="InterPro" id="IPR007627">
    <property type="entry name" value="RNA_pol_sigma70_r2"/>
</dbReference>
<proteinExistence type="inferred from homology"/>
<dbReference type="Gene3D" id="1.10.10.10">
    <property type="entry name" value="Winged helix-like DNA-binding domain superfamily/Winged helix DNA-binding domain"/>
    <property type="match status" value="1"/>
</dbReference>
<dbReference type="InterPro" id="IPR039425">
    <property type="entry name" value="RNA_pol_sigma-70-like"/>
</dbReference>
<reference evidence="7 8" key="1">
    <citation type="submission" date="2021-03" db="EMBL/GenBank/DDBJ databases">
        <title>novel species isolated from a fishpond in China.</title>
        <authorList>
            <person name="Lu H."/>
            <person name="Cai Z."/>
        </authorList>
    </citation>
    <scope>NUCLEOTIDE SEQUENCE [LARGE SCALE GENOMIC DNA]</scope>
    <source>
        <strain evidence="7 8">YJ13C</strain>
    </source>
</reference>
<accession>A0ABS3CGS4</accession>
<dbReference type="RefSeq" id="WP_206586969.1">
    <property type="nucleotide sequence ID" value="NZ_JAFKCU010000003.1"/>
</dbReference>
<sequence>MNLRNIKSSNPLKTSLGASNEEREILEDDEIWKGVISKDEKSIELLYKKYASALCKYGFQITKEESLVYDSLQDTFLYLIQKSKKLSQKVHVKAYLYACYRRRLLSAIKASRKSQEKTQPISDHEDYFENPEPKLFSVNESFRGQVKDLILAASTQLTARQQEVIYLHFYEGLSYQDIAETMQFQNVKSARNLLYKSIDILSVSLKKYKSDIWPLILFFVSGSLSL</sequence>
<dbReference type="PANTHER" id="PTHR43133">
    <property type="entry name" value="RNA POLYMERASE ECF-TYPE SIGMA FACTO"/>
    <property type="match status" value="1"/>
</dbReference>
<dbReference type="Proteomes" id="UP000664480">
    <property type="component" value="Unassembled WGS sequence"/>
</dbReference>